<evidence type="ECO:0000256" key="1">
    <source>
        <dbReference type="ARBA" id="ARBA00022723"/>
    </source>
</evidence>
<evidence type="ECO:0000313" key="9">
    <source>
        <dbReference type="Proteomes" id="UP000655225"/>
    </source>
</evidence>
<dbReference type="EMBL" id="JABCRI010000004">
    <property type="protein sequence ID" value="KAF8408204.1"/>
    <property type="molecule type" value="Genomic_DNA"/>
</dbReference>
<evidence type="ECO:0000259" key="7">
    <source>
        <dbReference type="Pfam" id="PF23121"/>
    </source>
</evidence>
<evidence type="ECO:0000313" key="8">
    <source>
        <dbReference type="EMBL" id="KAF8408204.1"/>
    </source>
</evidence>
<evidence type="ECO:0000256" key="5">
    <source>
        <dbReference type="ARBA" id="ARBA00023163"/>
    </source>
</evidence>
<gene>
    <name evidence="8" type="ORF">HHK36_007347</name>
</gene>
<dbReference type="InterPro" id="IPR049914">
    <property type="entry name" value="PHD1-3/5-6"/>
</dbReference>
<dbReference type="GO" id="GO:0140566">
    <property type="term" value="F:histone reader activity"/>
    <property type="evidence" value="ECO:0007669"/>
    <property type="project" value="InterPro"/>
</dbReference>
<feature type="domain" description="AIPP2-like SPOC-like" evidence="7">
    <location>
        <begin position="346"/>
        <end position="478"/>
    </location>
</feature>
<proteinExistence type="predicted"/>
<feature type="compositionally biased region" description="Polar residues" evidence="6">
    <location>
        <begin position="160"/>
        <end position="173"/>
    </location>
</feature>
<dbReference type="PANTHER" id="PTHR33304:SF36">
    <property type="entry name" value="GB|AAF26970.1-RELATED"/>
    <property type="match status" value="1"/>
</dbReference>
<evidence type="ECO:0000256" key="6">
    <source>
        <dbReference type="SAM" id="MobiDB-lite"/>
    </source>
</evidence>
<dbReference type="OMA" id="GQNVNEH"/>
<dbReference type="AlphaFoldDB" id="A0A834ZJ40"/>
<organism evidence="8 9">
    <name type="scientific">Tetracentron sinense</name>
    <name type="common">Spur-leaf</name>
    <dbReference type="NCBI Taxonomy" id="13715"/>
    <lineage>
        <taxon>Eukaryota</taxon>
        <taxon>Viridiplantae</taxon>
        <taxon>Streptophyta</taxon>
        <taxon>Embryophyta</taxon>
        <taxon>Tracheophyta</taxon>
        <taxon>Spermatophyta</taxon>
        <taxon>Magnoliopsida</taxon>
        <taxon>Trochodendrales</taxon>
        <taxon>Trochodendraceae</taxon>
        <taxon>Tetracentron</taxon>
    </lineage>
</organism>
<evidence type="ECO:0000256" key="2">
    <source>
        <dbReference type="ARBA" id="ARBA00022771"/>
    </source>
</evidence>
<feature type="region of interest" description="Disordered" evidence="6">
    <location>
        <begin position="139"/>
        <end position="203"/>
    </location>
</feature>
<keyword evidence="3" id="KW-0862">Zinc</keyword>
<dbReference type="GO" id="GO:0008270">
    <property type="term" value="F:zinc ion binding"/>
    <property type="evidence" value="ECO:0007669"/>
    <property type="project" value="UniProtKB-KW"/>
</dbReference>
<keyword evidence="4" id="KW-0805">Transcription regulation</keyword>
<protein>
    <recommendedName>
        <fullName evidence="7">AIPP2-like SPOC-like domain-containing protein</fullName>
    </recommendedName>
</protein>
<name>A0A834ZJ40_TETSI</name>
<dbReference type="Proteomes" id="UP000655225">
    <property type="component" value="Unassembled WGS sequence"/>
</dbReference>
<evidence type="ECO:0000256" key="4">
    <source>
        <dbReference type="ARBA" id="ARBA00023015"/>
    </source>
</evidence>
<dbReference type="GO" id="GO:0034244">
    <property type="term" value="P:negative regulation of transcription elongation by RNA polymerase II"/>
    <property type="evidence" value="ECO:0007669"/>
    <property type="project" value="InterPro"/>
</dbReference>
<keyword evidence="1" id="KW-0479">Metal-binding</keyword>
<evidence type="ECO:0000256" key="3">
    <source>
        <dbReference type="ARBA" id="ARBA00022833"/>
    </source>
</evidence>
<feature type="compositionally biased region" description="Polar residues" evidence="6">
    <location>
        <begin position="181"/>
        <end position="194"/>
    </location>
</feature>
<dbReference type="OrthoDB" id="651601at2759"/>
<dbReference type="InterPro" id="IPR056280">
    <property type="entry name" value="AIPP2-like_SPOC"/>
</dbReference>
<reference evidence="8 9" key="1">
    <citation type="submission" date="2020-04" db="EMBL/GenBank/DDBJ databases">
        <title>Plant Genome Project.</title>
        <authorList>
            <person name="Zhang R.-G."/>
        </authorList>
    </citation>
    <scope>NUCLEOTIDE SEQUENCE [LARGE SCALE GENOMIC DNA]</scope>
    <source>
        <strain evidence="8">YNK0</strain>
        <tissue evidence="8">Leaf</tissue>
    </source>
</reference>
<comment type="caution">
    <text evidence="8">The sequence shown here is derived from an EMBL/GenBank/DDBJ whole genome shotgun (WGS) entry which is preliminary data.</text>
</comment>
<dbReference type="Pfam" id="PF23121">
    <property type="entry name" value="SPOC_AIPP2"/>
    <property type="match status" value="1"/>
</dbReference>
<keyword evidence="5" id="KW-0804">Transcription</keyword>
<dbReference type="PANTHER" id="PTHR33304">
    <property type="match status" value="1"/>
</dbReference>
<accession>A0A834ZJ40</accession>
<keyword evidence="9" id="KW-1185">Reference proteome</keyword>
<sequence length="603" mass="66514">MPSFCAEPGAIKGGDAIRTCANAYTPSEAAISVVYIQFLGSTSYCMQPTLKVVPKVWFCEACRSNEDTVSPESGTEEHLLKSSRMGVPCEKRRALDTAKINLLPAEEAIMLPSGALTKASPLQGGMGSPTVPSDILHPISRSPVVSPTAPPKSFLKKRNANPSSRASGHSKSLTLGKVLTRSLTPRQQAIQNSKSLKDEKSPVHFPCKRSLPQTNVSSVDAKLHSPLKHIGGTVLKSGIDGESYEGGELGLDKAADTVDSSLRKETPVVPRKEYVCNEDPIDAVMSGKEVDTSNTKMERAVYKPMCGTFCTEAKPNNVAVQERDLPRVLPEFENYLPNPPSINATWKGSFEILNTVTPSKFYDGFKSHPPGVVSRKAYEFSKQMPGVLQFKLQPRCDLWAELFQTDCPDGHDIALYFFPGDFERSKQMYDCLLGLIEMHDSVLRSCCFDGVELLIFSSKHLHADSHRLNMQFYLWGIYRRLKGNEAIYKEHGLFSSSLSYEMGNRSTWGGTCSSDQAAEPPVRDVISQVHTHRPNEGAGAQHLQEVKREQINDPSVPPGFSKNGTSEAACERTLRKSPAMMPTVLRYSDSPQHVLEVKREQFK</sequence>
<keyword evidence="2" id="KW-0863">Zinc-finger</keyword>